<feature type="transmembrane region" description="Helical" evidence="6">
    <location>
        <begin position="290"/>
        <end position="310"/>
    </location>
</feature>
<dbReference type="SUPFAM" id="SSF103473">
    <property type="entry name" value="MFS general substrate transporter"/>
    <property type="match status" value="1"/>
</dbReference>
<dbReference type="PANTHER" id="PTHR23513:SF11">
    <property type="entry name" value="STAPHYLOFERRIN A TRANSPORTER"/>
    <property type="match status" value="1"/>
</dbReference>
<dbReference type="HOGENOM" id="CLU_034180_17_3_4"/>
<keyword evidence="3 6" id="KW-0812">Transmembrane</keyword>
<dbReference type="GO" id="GO:0005886">
    <property type="term" value="C:plasma membrane"/>
    <property type="evidence" value="ECO:0007669"/>
    <property type="project" value="UniProtKB-SubCell"/>
</dbReference>
<keyword evidence="4 6" id="KW-1133">Transmembrane helix</keyword>
<feature type="transmembrane region" description="Helical" evidence="6">
    <location>
        <begin position="170"/>
        <end position="193"/>
    </location>
</feature>
<dbReference type="GO" id="GO:0022857">
    <property type="term" value="F:transmembrane transporter activity"/>
    <property type="evidence" value="ECO:0007669"/>
    <property type="project" value="InterPro"/>
</dbReference>
<feature type="transmembrane region" description="Helical" evidence="6">
    <location>
        <begin position="20"/>
        <end position="41"/>
    </location>
</feature>
<feature type="transmembrane region" description="Helical" evidence="6">
    <location>
        <begin position="382"/>
        <end position="401"/>
    </location>
</feature>
<name>A4JNW7_BURVG</name>
<evidence type="ECO:0000256" key="2">
    <source>
        <dbReference type="ARBA" id="ARBA00022475"/>
    </source>
</evidence>
<dbReference type="EMBL" id="CP000615">
    <property type="protein sequence ID" value="ABO57970.1"/>
    <property type="molecule type" value="Genomic_DNA"/>
</dbReference>
<dbReference type="AlphaFoldDB" id="A4JNW7"/>
<protein>
    <submittedName>
        <fullName evidence="7">Major facilitator superfamily MFS_1</fullName>
    </submittedName>
</protein>
<feature type="transmembrane region" description="Helical" evidence="6">
    <location>
        <begin position="261"/>
        <end position="283"/>
    </location>
</feature>
<evidence type="ECO:0000256" key="6">
    <source>
        <dbReference type="SAM" id="Phobius"/>
    </source>
</evidence>
<dbReference type="PANTHER" id="PTHR23513">
    <property type="entry name" value="INTEGRAL MEMBRANE EFFLUX PROTEIN-RELATED"/>
    <property type="match status" value="1"/>
</dbReference>
<keyword evidence="5 6" id="KW-0472">Membrane</keyword>
<feature type="transmembrane region" description="Helical" evidence="6">
    <location>
        <begin position="227"/>
        <end position="249"/>
    </location>
</feature>
<gene>
    <name evidence="7" type="ordered locus">Bcep1808_5017</name>
</gene>
<reference evidence="8" key="1">
    <citation type="submission" date="2007-03" db="EMBL/GenBank/DDBJ databases">
        <title>Complete sequence of chromosome 2 of Burkholderia vietnamiensis G4.</title>
        <authorList>
            <consortium name="US DOE Joint Genome Institute"/>
            <person name="Copeland A."/>
            <person name="Lucas S."/>
            <person name="Lapidus A."/>
            <person name="Barry K."/>
            <person name="Detter J.C."/>
            <person name="Glavina del Rio T."/>
            <person name="Hammon N."/>
            <person name="Israni S."/>
            <person name="Dalin E."/>
            <person name="Tice H."/>
            <person name="Pitluck S."/>
            <person name="Chain P."/>
            <person name="Malfatti S."/>
            <person name="Shin M."/>
            <person name="Vergez L."/>
            <person name="Schmutz J."/>
            <person name="Larimer F."/>
            <person name="Land M."/>
            <person name="Hauser L."/>
            <person name="Kyrpides N."/>
            <person name="Tiedje J."/>
            <person name="Richardson P."/>
        </authorList>
    </citation>
    <scope>NUCLEOTIDE SEQUENCE [LARGE SCALE GENOMIC DNA]</scope>
    <source>
        <strain evidence="8">G4 / LMG 22486</strain>
    </source>
</reference>
<feature type="transmembrane region" description="Helical" evidence="6">
    <location>
        <begin position="47"/>
        <end position="68"/>
    </location>
</feature>
<comment type="subcellular location">
    <subcellularLocation>
        <location evidence="1">Cell membrane</location>
        <topology evidence="1">Multi-pass membrane protein</topology>
    </subcellularLocation>
</comment>
<dbReference type="KEGG" id="bvi:Bcep1808_5017"/>
<evidence type="ECO:0000313" key="8">
    <source>
        <dbReference type="Proteomes" id="UP000002287"/>
    </source>
</evidence>
<evidence type="ECO:0000256" key="4">
    <source>
        <dbReference type="ARBA" id="ARBA00022989"/>
    </source>
</evidence>
<dbReference type="Proteomes" id="UP000002287">
    <property type="component" value="Chromosome 2"/>
</dbReference>
<evidence type="ECO:0000256" key="3">
    <source>
        <dbReference type="ARBA" id="ARBA00022692"/>
    </source>
</evidence>
<keyword evidence="2" id="KW-1003">Cell membrane</keyword>
<feature type="transmembrane region" description="Helical" evidence="6">
    <location>
        <begin position="316"/>
        <end position="339"/>
    </location>
</feature>
<dbReference type="eggNOG" id="COG2814">
    <property type="taxonomic scope" value="Bacteria"/>
</dbReference>
<evidence type="ECO:0000313" key="7">
    <source>
        <dbReference type="EMBL" id="ABO57970.1"/>
    </source>
</evidence>
<dbReference type="Gene3D" id="1.20.1250.20">
    <property type="entry name" value="MFS general substrate transporter like domains"/>
    <property type="match status" value="1"/>
</dbReference>
<evidence type="ECO:0000256" key="5">
    <source>
        <dbReference type="ARBA" id="ARBA00023136"/>
    </source>
</evidence>
<dbReference type="InterPro" id="IPR036259">
    <property type="entry name" value="MFS_trans_sf"/>
</dbReference>
<feature type="transmembrane region" description="Helical" evidence="6">
    <location>
        <begin position="351"/>
        <end position="370"/>
    </location>
</feature>
<accession>A4JNW7</accession>
<sequence length="414" mass="44222">MPYLPGLAMLKNRDFQKFLLGYLFSSFGNYMTPVALTFAMVGQPNGLLNLATVLAARTAPSALLSIFGGWSADSISRKHTIIISDLIRFLSVGAVGIILLKGVQAVPVISAMMFVSGLRQALGRPALGGMTRVLIEDDNDLPLANGQLSAIDSFSGIVGPLAAALLSNRISMGGVVIMDAATFILNALLIALITHNPSRRELGDTKGYRRTLKDIAAGCREFASRKWLVAMTVQISLLQALVSVPFALIGPQLMSSRLHGIELWSAVVSVEGAGALLGSWFAAAVRVKNILFVAEVLVLGTCLPMLTLGLGFPVPILIVASLLFGFCTAVYGVLLDVALQRYVPERVLSRVIAVCVSISVILNPIAFLVTNPLVDTFGSHRLLIFGGWFTLISTAFVLWAVRPSKTVDIYLAPL</sequence>
<dbReference type="Pfam" id="PF07690">
    <property type="entry name" value="MFS_1"/>
    <property type="match status" value="1"/>
</dbReference>
<dbReference type="CDD" id="cd06173">
    <property type="entry name" value="MFS_MefA_like"/>
    <property type="match status" value="1"/>
</dbReference>
<proteinExistence type="predicted"/>
<organism evidence="7 8">
    <name type="scientific">Burkholderia vietnamiensis (strain G4 / LMG 22486)</name>
    <name type="common">Burkholderia cepacia (strain R1808)</name>
    <dbReference type="NCBI Taxonomy" id="269482"/>
    <lineage>
        <taxon>Bacteria</taxon>
        <taxon>Pseudomonadati</taxon>
        <taxon>Pseudomonadota</taxon>
        <taxon>Betaproteobacteria</taxon>
        <taxon>Burkholderiales</taxon>
        <taxon>Burkholderiaceae</taxon>
        <taxon>Burkholderia</taxon>
        <taxon>Burkholderia cepacia complex</taxon>
    </lineage>
</organism>
<feature type="transmembrane region" description="Helical" evidence="6">
    <location>
        <begin position="89"/>
        <end position="115"/>
    </location>
</feature>
<evidence type="ECO:0000256" key="1">
    <source>
        <dbReference type="ARBA" id="ARBA00004651"/>
    </source>
</evidence>
<dbReference type="InterPro" id="IPR011701">
    <property type="entry name" value="MFS"/>
</dbReference>